<feature type="transmembrane region" description="Helical" evidence="8">
    <location>
        <begin position="30"/>
        <end position="50"/>
    </location>
</feature>
<keyword evidence="6" id="KW-0902">Two-component regulatory system</keyword>
<keyword evidence="4" id="KW-0808">Transferase</keyword>
<keyword evidence="3" id="KW-0597">Phosphoprotein</keyword>
<dbReference type="FunFam" id="3.30.565.10:FF:000006">
    <property type="entry name" value="Sensor histidine kinase WalK"/>
    <property type="match status" value="1"/>
</dbReference>
<evidence type="ECO:0000256" key="2">
    <source>
        <dbReference type="ARBA" id="ARBA00012438"/>
    </source>
</evidence>
<feature type="transmembrane region" description="Helical" evidence="8">
    <location>
        <begin position="264"/>
        <end position="282"/>
    </location>
</feature>
<dbReference type="PANTHER" id="PTHR43047">
    <property type="entry name" value="TWO-COMPONENT HISTIDINE PROTEIN KINASE"/>
    <property type="match status" value="1"/>
</dbReference>
<comment type="catalytic activity">
    <reaction evidence="1">
        <text>ATP + protein L-histidine = ADP + protein N-phospho-L-histidine.</text>
        <dbReference type="EC" id="2.7.13.3"/>
    </reaction>
</comment>
<name>A0A1G2QW04_9BACT</name>
<evidence type="ECO:0000256" key="5">
    <source>
        <dbReference type="ARBA" id="ARBA00022777"/>
    </source>
</evidence>
<dbReference type="InterPro" id="IPR004358">
    <property type="entry name" value="Sig_transdc_His_kin-like_C"/>
</dbReference>
<evidence type="ECO:0000256" key="8">
    <source>
        <dbReference type="SAM" id="Phobius"/>
    </source>
</evidence>
<dbReference type="Pfam" id="PF00512">
    <property type="entry name" value="HisKA"/>
    <property type="match status" value="1"/>
</dbReference>
<dbReference type="InterPro" id="IPR036097">
    <property type="entry name" value="HisK_dim/P_sf"/>
</dbReference>
<dbReference type="STRING" id="1802448.A2672_02055"/>
<dbReference type="InterPro" id="IPR003594">
    <property type="entry name" value="HATPase_dom"/>
</dbReference>
<dbReference type="CDD" id="cd00082">
    <property type="entry name" value="HisKA"/>
    <property type="match status" value="1"/>
</dbReference>
<dbReference type="InterPro" id="IPR005467">
    <property type="entry name" value="His_kinase_dom"/>
</dbReference>
<evidence type="ECO:0000256" key="6">
    <source>
        <dbReference type="ARBA" id="ARBA00023012"/>
    </source>
</evidence>
<feature type="transmembrane region" description="Helical" evidence="8">
    <location>
        <begin position="180"/>
        <end position="202"/>
    </location>
</feature>
<comment type="caution">
    <text evidence="10">The sequence shown here is derived from an EMBL/GenBank/DDBJ whole genome shotgun (WGS) entry which is preliminary data.</text>
</comment>
<dbReference type="PANTHER" id="PTHR43047:SF72">
    <property type="entry name" value="OSMOSENSING HISTIDINE PROTEIN KINASE SLN1"/>
    <property type="match status" value="1"/>
</dbReference>
<dbReference type="EMBL" id="MHTT01000032">
    <property type="protein sequence ID" value="OHA64568.1"/>
    <property type="molecule type" value="Genomic_DNA"/>
</dbReference>
<feature type="transmembrane region" description="Helical" evidence="8">
    <location>
        <begin position="6"/>
        <end position="23"/>
    </location>
</feature>
<proteinExistence type="predicted"/>
<protein>
    <recommendedName>
        <fullName evidence="2">histidine kinase</fullName>
        <ecNumber evidence="2">2.7.13.3</ecNumber>
    </recommendedName>
</protein>
<dbReference type="Pfam" id="PF02518">
    <property type="entry name" value="HATPase_c"/>
    <property type="match status" value="1"/>
</dbReference>
<dbReference type="Gene3D" id="1.10.287.130">
    <property type="match status" value="1"/>
</dbReference>
<sequence>MLFDSVIYILLVVNALLGVAVLFRDSKQKVNQLFAGFVILVNLWIFSNFLENEPDIVGVERLGLFLRLDFALALFVFLLWFYFCKTFVQLSHSPFFDFVLGRTLLFLSGALALLSLLGSFILTDITFQDNIIAFKQGVLWPMYALLLLILTLGGLFYLLWGRIQTKQEKHILKQQQIELILLGFLLSAGNAVFINLFLQTFYTITLEISRFGLYGMTFLVGFTAYAVIRKRLLGIRIILTQLLVAVIGILLLINVFSSENSLEYTWKTFLLVTFLVAGYLLIKSVLNEIKQKEELQQTYKKLKELDEAKSEFVSIASHQLRTPLTAIKGYISMLLEGTYGKLSAKQEKPIDNIYESNERLIHLVNDLLNISRIESGRIKVEWQKAKLQEVVQSVIDELQIKTKEKKLKLSLEKPILLPSFNMDPAKIRNIVLNIIDNAIRYTAEGSITVTLSAQPENRNLPTTSALIKIQDTGEGMGQQELQHLFESFSRGRTGTKMWTEGAGLGLYIAKQFVNMHKGRIWAKSAGKGKGSTFFVQIPVQ</sequence>
<dbReference type="FunFam" id="1.10.287.130:FF:000001">
    <property type="entry name" value="Two-component sensor histidine kinase"/>
    <property type="match status" value="1"/>
</dbReference>
<reference evidence="10 11" key="1">
    <citation type="journal article" date="2016" name="Nat. Commun.">
        <title>Thousands of microbial genomes shed light on interconnected biogeochemical processes in an aquifer system.</title>
        <authorList>
            <person name="Anantharaman K."/>
            <person name="Brown C.T."/>
            <person name="Hug L.A."/>
            <person name="Sharon I."/>
            <person name="Castelle C.J."/>
            <person name="Probst A.J."/>
            <person name="Thomas B.C."/>
            <person name="Singh A."/>
            <person name="Wilkins M.J."/>
            <person name="Karaoz U."/>
            <person name="Brodie E.L."/>
            <person name="Williams K.H."/>
            <person name="Hubbard S.S."/>
            <person name="Banfield J.F."/>
        </authorList>
    </citation>
    <scope>NUCLEOTIDE SEQUENCE [LARGE SCALE GENOMIC DNA]</scope>
</reference>
<accession>A0A1G2QW04</accession>
<feature type="domain" description="Histidine kinase" evidence="9">
    <location>
        <begin position="315"/>
        <end position="540"/>
    </location>
</feature>
<keyword evidence="8" id="KW-0812">Transmembrane</keyword>
<feature type="transmembrane region" description="Helical" evidence="8">
    <location>
        <begin position="235"/>
        <end position="258"/>
    </location>
</feature>
<dbReference type="PRINTS" id="PR00344">
    <property type="entry name" value="BCTRLSENSOR"/>
</dbReference>
<dbReference type="GO" id="GO:0005886">
    <property type="term" value="C:plasma membrane"/>
    <property type="evidence" value="ECO:0007669"/>
    <property type="project" value="TreeGrafter"/>
</dbReference>
<dbReference type="SUPFAM" id="SSF47384">
    <property type="entry name" value="Homodimeric domain of signal transducing histidine kinase"/>
    <property type="match status" value="1"/>
</dbReference>
<gene>
    <name evidence="10" type="ORF">A2672_02055</name>
</gene>
<evidence type="ECO:0000256" key="4">
    <source>
        <dbReference type="ARBA" id="ARBA00022679"/>
    </source>
</evidence>
<evidence type="ECO:0000256" key="7">
    <source>
        <dbReference type="ARBA" id="ARBA00023136"/>
    </source>
</evidence>
<evidence type="ECO:0000259" key="9">
    <source>
        <dbReference type="PROSITE" id="PS50109"/>
    </source>
</evidence>
<dbReference type="SMART" id="SM00387">
    <property type="entry name" value="HATPase_c"/>
    <property type="match status" value="1"/>
</dbReference>
<feature type="transmembrane region" description="Helical" evidence="8">
    <location>
        <begin position="62"/>
        <end position="83"/>
    </location>
</feature>
<dbReference type="AlphaFoldDB" id="A0A1G2QW04"/>
<dbReference type="Gene3D" id="3.30.565.10">
    <property type="entry name" value="Histidine kinase-like ATPase, C-terminal domain"/>
    <property type="match status" value="1"/>
</dbReference>
<dbReference type="SMART" id="SM00388">
    <property type="entry name" value="HisKA"/>
    <property type="match status" value="1"/>
</dbReference>
<evidence type="ECO:0000256" key="3">
    <source>
        <dbReference type="ARBA" id="ARBA00022553"/>
    </source>
</evidence>
<dbReference type="GO" id="GO:0009927">
    <property type="term" value="F:histidine phosphotransfer kinase activity"/>
    <property type="evidence" value="ECO:0007669"/>
    <property type="project" value="TreeGrafter"/>
</dbReference>
<evidence type="ECO:0000313" key="11">
    <source>
        <dbReference type="Proteomes" id="UP000178065"/>
    </source>
</evidence>
<evidence type="ECO:0000313" key="10">
    <source>
        <dbReference type="EMBL" id="OHA64568.1"/>
    </source>
</evidence>
<keyword evidence="5" id="KW-0418">Kinase</keyword>
<feature type="transmembrane region" description="Helical" evidence="8">
    <location>
        <begin position="208"/>
        <end position="228"/>
    </location>
</feature>
<evidence type="ECO:0000256" key="1">
    <source>
        <dbReference type="ARBA" id="ARBA00000085"/>
    </source>
</evidence>
<dbReference type="Proteomes" id="UP000178065">
    <property type="component" value="Unassembled WGS sequence"/>
</dbReference>
<dbReference type="PROSITE" id="PS50109">
    <property type="entry name" value="HIS_KIN"/>
    <property type="match status" value="1"/>
</dbReference>
<keyword evidence="8" id="KW-1133">Transmembrane helix</keyword>
<feature type="transmembrane region" description="Helical" evidence="8">
    <location>
        <begin position="104"/>
        <end position="122"/>
    </location>
</feature>
<feature type="transmembrane region" description="Helical" evidence="8">
    <location>
        <begin position="142"/>
        <end position="160"/>
    </location>
</feature>
<dbReference type="InterPro" id="IPR003661">
    <property type="entry name" value="HisK_dim/P_dom"/>
</dbReference>
<dbReference type="EC" id="2.7.13.3" evidence="2"/>
<dbReference type="GO" id="GO:0000155">
    <property type="term" value="F:phosphorelay sensor kinase activity"/>
    <property type="evidence" value="ECO:0007669"/>
    <property type="project" value="InterPro"/>
</dbReference>
<dbReference type="InterPro" id="IPR036890">
    <property type="entry name" value="HATPase_C_sf"/>
</dbReference>
<keyword evidence="7 8" id="KW-0472">Membrane</keyword>
<organism evidence="10 11">
    <name type="scientific">Candidatus Wildermuthbacteria bacterium RIFCSPHIGHO2_01_FULL_49_22b</name>
    <dbReference type="NCBI Taxonomy" id="1802448"/>
    <lineage>
        <taxon>Bacteria</taxon>
        <taxon>Candidatus Wildermuthiibacteriota</taxon>
    </lineage>
</organism>
<dbReference type="SUPFAM" id="SSF55874">
    <property type="entry name" value="ATPase domain of HSP90 chaperone/DNA topoisomerase II/histidine kinase"/>
    <property type="match status" value="1"/>
</dbReference>